<keyword evidence="3" id="KW-1185">Reference proteome</keyword>
<dbReference type="EMBL" id="JAPTSV010000003">
    <property type="protein sequence ID" value="KAJ1529156.1"/>
    <property type="molecule type" value="Genomic_DNA"/>
</dbReference>
<evidence type="ECO:0000313" key="3">
    <source>
        <dbReference type="Proteomes" id="UP001075354"/>
    </source>
</evidence>
<keyword evidence="1" id="KW-0812">Transmembrane</keyword>
<dbReference type="AlphaFoldDB" id="A0AAV7XWT6"/>
<feature type="transmembrane region" description="Helical" evidence="1">
    <location>
        <begin position="41"/>
        <end position="62"/>
    </location>
</feature>
<dbReference type="Proteomes" id="UP001075354">
    <property type="component" value="Chromosome 3"/>
</dbReference>
<organism evidence="2 3">
    <name type="scientific">Megalurothrips usitatus</name>
    <name type="common">bean blossom thrips</name>
    <dbReference type="NCBI Taxonomy" id="439358"/>
    <lineage>
        <taxon>Eukaryota</taxon>
        <taxon>Metazoa</taxon>
        <taxon>Ecdysozoa</taxon>
        <taxon>Arthropoda</taxon>
        <taxon>Hexapoda</taxon>
        <taxon>Insecta</taxon>
        <taxon>Pterygota</taxon>
        <taxon>Neoptera</taxon>
        <taxon>Paraneoptera</taxon>
        <taxon>Thysanoptera</taxon>
        <taxon>Terebrantia</taxon>
        <taxon>Thripoidea</taxon>
        <taxon>Thripidae</taxon>
        <taxon>Megalurothrips</taxon>
    </lineage>
</organism>
<proteinExistence type="predicted"/>
<sequence>MTRSHSIGSATECHVVIEWPSTMFCPPGYAFPKTPTQIRTAWKTMLSILVIAAVVCGVVYLVRETSCLLRIRERVGRGRGGGTGYNHSPIVIYTADTQEEEEEEAERETFSM</sequence>
<keyword evidence="1" id="KW-1133">Transmembrane helix</keyword>
<keyword evidence="1" id="KW-0472">Membrane</keyword>
<comment type="caution">
    <text evidence="2">The sequence shown here is derived from an EMBL/GenBank/DDBJ whole genome shotgun (WGS) entry which is preliminary data.</text>
</comment>
<protein>
    <submittedName>
        <fullName evidence="2">Uncharacterized protein</fullName>
    </submittedName>
</protein>
<gene>
    <name evidence="2" type="ORF">ONE63_005965</name>
</gene>
<name>A0AAV7XWT6_9NEOP</name>
<evidence type="ECO:0000313" key="2">
    <source>
        <dbReference type="EMBL" id="KAJ1529156.1"/>
    </source>
</evidence>
<accession>A0AAV7XWT6</accession>
<evidence type="ECO:0000256" key="1">
    <source>
        <dbReference type="SAM" id="Phobius"/>
    </source>
</evidence>
<reference evidence="2" key="1">
    <citation type="submission" date="2022-12" db="EMBL/GenBank/DDBJ databases">
        <title>Chromosome-level genome assembly of the bean flower thrips Megalurothrips usitatus.</title>
        <authorList>
            <person name="Ma L."/>
            <person name="Liu Q."/>
            <person name="Li H."/>
            <person name="Cai W."/>
        </authorList>
    </citation>
    <scope>NUCLEOTIDE SEQUENCE</scope>
    <source>
        <strain evidence="2">Cailab_2022a</strain>
    </source>
</reference>